<dbReference type="EMBL" id="JBHRWN010000002">
    <property type="protein sequence ID" value="MFC3477019.1"/>
    <property type="molecule type" value="Genomic_DNA"/>
</dbReference>
<comment type="caution">
    <text evidence="1">The sequence shown here is derived from an EMBL/GenBank/DDBJ whole genome shotgun (WGS) entry which is preliminary data.</text>
</comment>
<accession>A0ABD5ND67</accession>
<evidence type="ECO:0000313" key="1">
    <source>
        <dbReference type="EMBL" id="MFC3477019.1"/>
    </source>
</evidence>
<proteinExistence type="predicted"/>
<dbReference type="GeneID" id="69117059"/>
<dbReference type="Proteomes" id="UP001595660">
    <property type="component" value="Unassembled WGS sequence"/>
</dbReference>
<dbReference type="AlphaFoldDB" id="A0ABD5ND67"/>
<dbReference type="InterPro" id="IPR055959">
    <property type="entry name" value="DUF7537"/>
</dbReference>
<dbReference type="Pfam" id="PF24381">
    <property type="entry name" value="DUF7537"/>
    <property type="match status" value="1"/>
</dbReference>
<protein>
    <recommendedName>
        <fullName evidence="3">Lipoprotein</fullName>
    </recommendedName>
</protein>
<keyword evidence="2" id="KW-1185">Reference proteome</keyword>
<sequence>MRRQSATLAVAALLLVAGCTALGGSGGGDATDANSDPLYETPLDTDAVVDAHVDAVRDAGTFTFETNNSYGESPSQVLVFRGDLDTGAVYVTSRSGDSPFQMYRFGNGTAYERRVDDGEVFYDDAANAVDGASNWVGEGVRVPLDLFDFAYVGTTTADGETVHVYEAEGPSSLAPSDGWLSRDDVTVESARATLEIGESGVVKRASYAFTVDDTGGTTSVSVTRTYSNLGETDLSPPAWIPTARNATA</sequence>
<dbReference type="PROSITE" id="PS51257">
    <property type="entry name" value="PROKAR_LIPOPROTEIN"/>
    <property type="match status" value="1"/>
</dbReference>
<evidence type="ECO:0008006" key="3">
    <source>
        <dbReference type="Google" id="ProtNLM"/>
    </source>
</evidence>
<reference evidence="1 2" key="1">
    <citation type="journal article" date="2019" name="Int. J. Syst. Evol. Microbiol.">
        <title>The Global Catalogue of Microorganisms (GCM) 10K type strain sequencing project: providing services to taxonomists for standard genome sequencing and annotation.</title>
        <authorList>
            <consortium name="The Broad Institute Genomics Platform"/>
            <consortium name="The Broad Institute Genome Sequencing Center for Infectious Disease"/>
            <person name="Wu L."/>
            <person name="Ma J."/>
        </authorList>
    </citation>
    <scope>NUCLEOTIDE SEQUENCE [LARGE SCALE GENOMIC DNA]</scope>
    <source>
        <strain evidence="1 2">CGMCC 1.12562</strain>
    </source>
</reference>
<organism evidence="1 2">
    <name type="scientific">Halobacterium litoreum</name>
    <dbReference type="NCBI Taxonomy" id="2039234"/>
    <lineage>
        <taxon>Archaea</taxon>
        <taxon>Methanobacteriati</taxon>
        <taxon>Methanobacteriota</taxon>
        <taxon>Stenosarchaea group</taxon>
        <taxon>Halobacteria</taxon>
        <taxon>Halobacteriales</taxon>
        <taxon>Halobacteriaceae</taxon>
        <taxon>Halobacterium</taxon>
    </lineage>
</organism>
<name>A0ABD5ND67_9EURY</name>
<evidence type="ECO:0000313" key="2">
    <source>
        <dbReference type="Proteomes" id="UP001595660"/>
    </source>
</evidence>
<gene>
    <name evidence="1" type="ORF">ACFOKC_04700</name>
</gene>
<dbReference type="RefSeq" id="WP_232571846.1">
    <property type="nucleotide sequence ID" value="NZ_CP089466.1"/>
</dbReference>